<reference evidence="3" key="1">
    <citation type="journal article" date="2018" name="Nat. Plants">
        <title>Whole-genome landscape of Medicago truncatula symbiotic genes.</title>
        <authorList>
            <person name="Pecrix Y."/>
            <person name="Staton S.E."/>
            <person name="Sallet E."/>
            <person name="Lelandais-Briere C."/>
            <person name="Moreau S."/>
            <person name="Carrere S."/>
            <person name="Blein T."/>
            <person name="Jardinaud M.F."/>
            <person name="Latrasse D."/>
            <person name="Zouine M."/>
            <person name="Zahm M."/>
            <person name="Kreplak J."/>
            <person name="Mayjonade B."/>
            <person name="Satge C."/>
            <person name="Perez M."/>
            <person name="Cauet S."/>
            <person name="Marande W."/>
            <person name="Chantry-Darmon C."/>
            <person name="Lopez-Roques C."/>
            <person name="Bouchez O."/>
            <person name="Berard A."/>
            <person name="Debelle F."/>
            <person name="Munos S."/>
            <person name="Bendahmane A."/>
            <person name="Berges H."/>
            <person name="Niebel A."/>
            <person name="Buitink J."/>
            <person name="Frugier F."/>
            <person name="Benhamed M."/>
            <person name="Crespi M."/>
            <person name="Gouzy J."/>
            <person name="Gamas P."/>
        </authorList>
    </citation>
    <scope>NUCLEOTIDE SEQUENCE [LARGE SCALE GENOMIC DNA]</scope>
    <source>
        <strain evidence="3">cv. Jemalong A17</strain>
    </source>
</reference>
<sequence>MLLNIIVEIICLILLFCEISPLLLGNVALRMSNLQVIESRLLCLLSCVAIPH</sequence>
<dbReference type="Proteomes" id="UP000265566">
    <property type="component" value="Chromosome 4"/>
</dbReference>
<dbReference type="AlphaFoldDB" id="A0A396I3R4"/>
<evidence type="ECO:0000256" key="1">
    <source>
        <dbReference type="SAM" id="Phobius"/>
    </source>
</evidence>
<feature type="transmembrane region" description="Helical" evidence="1">
    <location>
        <begin position="6"/>
        <end position="29"/>
    </location>
</feature>
<evidence type="ECO:0000313" key="2">
    <source>
        <dbReference type="EMBL" id="RHN60239.1"/>
    </source>
</evidence>
<keyword evidence="1" id="KW-1133">Transmembrane helix</keyword>
<evidence type="ECO:0008006" key="4">
    <source>
        <dbReference type="Google" id="ProtNLM"/>
    </source>
</evidence>
<dbReference type="Gramene" id="rna22508">
    <property type="protein sequence ID" value="RHN60239.1"/>
    <property type="gene ID" value="gene22508"/>
</dbReference>
<dbReference type="EMBL" id="PSQE01000004">
    <property type="protein sequence ID" value="RHN60239.1"/>
    <property type="molecule type" value="Genomic_DNA"/>
</dbReference>
<evidence type="ECO:0000313" key="3">
    <source>
        <dbReference type="Proteomes" id="UP000265566"/>
    </source>
</evidence>
<comment type="caution">
    <text evidence="2">The sequence shown here is derived from an EMBL/GenBank/DDBJ whole genome shotgun (WGS) entry which is preliminary data.</text>
</comment>
<keyword evidence="1" id="KW-0812">Transmembrane</keyword>
<organism evidence="2 3">
    <name type="scientific">Medicago truncatula</name>
    <name type="common">Barrel medic</name>
    <name type="synonym">Medicago tribuloides</name>
    <dbReference type="NCBI Taxonomy" id="3880"/>
    <lineage>
        <taxon>Eukaryota</taxon>
        <taxon>Viridiplantae</taxon>
        <taxon>Streptophyta</taxon>
        <taxon>Embryophyta</taxon>
        <taxon>Tracheophyta</taxon>
        <taxon>Spermatophyta</taxon>
        <taxon>Magnoliopsida</taxon>
        <taxon>eudicotyledons</taxon>
        <taxon>Gunneridae</taxon>
        <taxon>Pentapetalae</taxon>
        <taxon>rosids</taxon>
        <taxon>fabids</taxon>
        <taxon>Fabales</taxon>
        <taxon>Fabaceae</taxon>
        <taxon>Papilionoideae</taxon>
        <taxon>50 kb inversion clade</taxon>
        <taxon>NPAAA clade</taxon>
        <taxon>Hologalegina</taxon>
        <taxon>IRL clade</taxon>
        <taxon>Trifolieae</taxon>
        <taxon>Medicago</taxon>
    </lineage>
</organism>
<gene>
    <name evidence="2" type="ORF">MtrunA17_Chr4g0023481</name>
</gene>
<proteinExistence type="predicted"/>
<keyword evidence="1" id="KW-0472">Membrane</keyword>
<accession>A0A396I3R4</accession>
<protein>
    <recommendedName>
        <fullName evidence="4">Transmembrane protein</fullName>
    </recommendedName>
</protein>
<name>A0A396I3R4_MEDTR</name>